<keyword evidence="9" id="KW-0378">Hydrolase</keyword>
<feature type="domain" description="tRNase Z endonuclease" evidence="13">
    <location>
        <begin position="7"/>
        <end position="65"/>
    </location>
</feature>
<sequence length="809" mass="88455">MRYSVKVLGTDTVDASPTVMLDFESGRYLFNCGEGTQRFCHEHKVGIRKVDQIFLTRVAWETVGGLPGMLLTLADAGASSLTLHGPNNLTHFMAANRHFVYREALDLMINERAPSDAPHTDKNLTITAVHLLPERIQERTLKRKSEGDKDQPYANKKTVLDRMFPGSRGNHPLGSSAADQQPAPVVESTVVVSIPACAGEEASITTPAASLPDNGALKRSEIGRLNAIPLPRSTPDPTVLAYICQGPTVPGKFNPKAAQSLGIKPGPDFGRLQRGESITAPNGTVVNPDQVLGSEKPGAVFLILDVPNTAYIASLVAATEFQSLYNAKDPVRCIVHILGDDILENPRYRDWMNKFGAKTQHLVVSRQHNPSDICFLGAGEFVSKVHQLDKIMFPLPHYTQTPERNLKEVAGLPAKTLAAAPLTEFIIEPSSKLESKDCLKPFECDPTEQIGKIAELTINEVSQTRTSQSGMADSAEAGVVIVPLGTGSAIPGRYRNVSSTFVTFPTGNVLLDAGEGTLGQLFRSYGPEGMRNAIANLKFIFLSHLHADHHLGMIRIMSYWNQIRDRQTSQPLVMVAPARYRIFLEEYSDVEDFGFEHITFVDCEQVQWKNGEPTNGADDPTGRSNGIDLLKQVMGLESVVAVRVDHCPWAYALVMKTLAGCKLVFSGDCRPSDDLIQAGHEATILIHEGTLCNAMEEEACKKKHSTIGQAIEVGQKMQTRHLLLTHFSQRYPKMPILPSFMTDNVRSTDASPAGGMTIGIAYDLMKIPLTEFWRLPILLRSGLTQMFPPDSSYGAGSDGEPDVNELPGL</sequence>
<dbReference type="InterPro" id="IPR047151">
    <property type="entry name" value="RNZ2-like"/>
</dbReference>
<comment type="caution">
    <text evidence="14">The sequence shown here is derived from an EMBL/GenBank/DDBJ whole genome shotgun (WGS) entry which is preliminary data.</text>
</comment>
<name>A0A507EAW5_9FUNG</name>
<feature type="region of interest" description="Disordered" evidence="11">
    <location>
        <begin position="162"/>
        <end position="182"/>
    </location>
</feature>
<evidence type="ECO:0000259" key="13">
    <source>
        <dbReference type="Pfam" id="PF13691"/>
    </source>
</evidence>
<dbReference type="PANTHER" id="PTHR12553:SF49">
    <property type="entry name" value="ZINC PHOSPHODIESTERASE ELAC PROTEIN 2"/>
    <property type="match status" value="1"/>
</dbReference>
<dbReference type="EC" id="3.1.26.11" evidence="4"/>
<evidence type="ECO:0000256" key="8">
    <source>
        <dbReference type="ARBA" id="ARBA00022759"/>
    </source>
</evidence>
<dbReference type="CDD" id="cd07718">
    <property type="entry name" value="RNaseZ_ELAC1_ELAC2-C-term-like_MBL-fold"/>
    <property type="match status" value="1"/>
</dbReference>
<dbReference type="STRING" id="109895.A0A507EAW5"/>
<evidence type="ECO:0000256" key="11">
    <source>
        <dbReference type="SAM" id="MobiDB-lite"/>
    </source>
</evidence>
<evidence type="ECO:0000256" key="7">
    <source>
        <dbReference type="ARBA" id="ARBA00022723"/>
    </source>
</evidence>
<comment type="catalytic activity">
    <reaction evidence="1">
        <text>Endonucleolytic cleavage of RNA, removing extra 3' nucleotides from tRNA precursor, generating 3' termini of tRNAs. A 3'-hydroxy group is left at the tRNA terminus and a 5'-phosphoryl group is left at the trailer molecule.</text>
        <dbReference type="EC" id="3.1.26.11"/>
    </reaction>
</comment>
<evidence type="ECO:0000256" key="1">
    <source>
        <dbReference type="ARBA" id="ARBA00000402"/>
    </source>
</evidence>
<keyword evidence="7" id="KW-0479">Metal-binding</keyword>
<comment type="cofactor">
    <cofactor evidence="2">
        <name>Zn(2+)</name>
        <dbReference type="ChEBI" id="CHEBI:29105"/>
    </cofactor>
</comment>
<dbReference type="InterPro" id="IPR027794">
    <property type="entry name" value="tRNase_Z_dom"/>
</dbReference>
<keyword evidence="10" id="KW-0862">Zinc</keyword>
<evidence type="ECO:0000256" key="4">
    <source>
        <dbReference type="ARBA" id="ARBA00012477"/>
    </source>
</evidence>
<accession>A0A507EAW5</accession>
<keyword evidence="5" id="KW-0819">tRNA processing</keyword>
<dbReference type="Pfam" id="PF13691">
    <property type="entry name" value="Lactamase_B_4"/>
    <property type="match status" value="1"/>
</dbReference>
<keyword evidence="8" id="KW-0255">Endonuclease</keyword>
<evidence type="ECO:0000256" key="2">
    <source>
        <dbReference type="ARBA" id="ARBA00001947"/>
    </source>
</evidence>
<dbReference type="EMBL" id="QEAQ01000015">
    <property type="protein sequence ID" value="TPX60435.1"/>
    <property type="molecule type" value="Genomic_DNA"/>
</dbReference>
<reference evidence="14 15" key="1">
    <citation type="journal article" date="2019" name="Sci. Rep.">
        <title>Comparative genomics of chytrid fungi reveal insights into the obligate biotrophic and pathogenic lifestyle of Synchytrium endobioticum.</title>
        <authorList>
            <person name="van de Vossenberg B.T.L.H."/>
            <person name="Warris S."/>
            <person name="Nguyen H.D.T."/>
            <person name="van Gent-Pelzer M.P.E."/>
            <person name="Joly D.L."/>
            <person name="van de Geest H.C."/>
            <person name="Bonants P.J.M."/>
            <person name="Smith D.S."/>
            <person name="Levesque C.A."/>
            <person name="van der Lee T.A.J."/>
        </authorList>
    </citation>
    <scope>NUCLEOTIDE SEQUENCE [LARGE SCALE GENOMIC DNA]</scope>
    <source>
        <strain evidence="14 15">CBS 809.83</strain>
    </source>
</reference>
<dbReference type="GO" id="GO:0046872">
    <property type="term" value="F:metal ion binding"/>
    <property type="evidence" value="ECO:0007669"/>
    <property type="project" value="UniProtKB-KW"/>
</dbReference>
<dbReference type="GO" id="GO:0005739">
    <property type="term" value="C:mitochondrion"/>
    <property type="evidence" value="ECO:0007669"/>
    <property type="project" value="TreeGrafter"/>
</dbReference>
<evidence type="ECO:0000256" key="3">
    <source>
        <dbReference type="ARBA" id="ARBA00007823"/>
    </source>
</evidence>
<keyword evidence="6" id="KW-0540">Nuclease</keyword>
<organism evidence="14 15">
    <name type="scientific">Powellomyces hirtus</name>
    <dbReference type="NCBI Taxonomy" id="109895"/>
    <lineage>
        <taxon>Eukaryota</taxon>
        <taxon>Fungi</taxon>
        <taxon>Fungi incertae sedis</taxon>
        <taxon>Chytridiomycota</taxon>
        <taxon>Chytridiomycota incertae sedis</taxon>
        <taxon>Chytridiomycetes</taxon>
        <taxon>Spizellomycetales</taxon>
        <taxon>Powellomycetaceae</taxon>
        <taxon>Powellomyces</taxon>
    </lineage>
</organism>
<dbReference type="AlphaFoldDB" id="A0A507EAW5"/>
<proteinExistence type="inferred from homology"/>
<evidence type="ECO:0000256" key="5">
    <source>
        <dbReference type="ARBA" id="ARBA00022694"/>
    </source>
</evidence>
<feature type="region of interest" description="Disordered" evidence="11">
    <location>
        <begin position="790"/>
        <end position="809"/>
    </location>
</feature>
<evidence type="ECO:0000259" key="12">
    <source>
        <dbReference type="Pfam" id="PF12706"/>
    </source>
</evidence>
<keyword evidence="15" id="KW-1185">Reference proteome</keyword>
<evidence type="ECO:0000256" key="9">
    <source>
        <dbReference type="ARBA" id="ARBA00022801"/>
    </source>
</evidence>
<evidence type="ECO:0000313" key="15">
    <source>
        <dbReference type="Proteomes" id="UP000318582"/>
    </source>
</evidence>
<evidence type="ECO:0000256" key="10">
    <source>
        <dbReference type="ARBA" id="ARBA00022833"/>
    </source>
</evidence>
<evidence type="ECO:0000256" key="6">
    <source>
        <dbReference type="ARBA" id="ARBA00022722"/>
    </source>
</evidence>
<dbReference type="SUPFAM" id="SSF56281">
    <property type="entry name" value="Metallo-hydrolase/oxidoreductase"/>
    <property type="match status" value="2"/>
</dbReference>
<dbReference type="PANTHER" id="PTHR12553">
    <property type="entry name" value="ZINC PHOSPHODIESTERASE ELAC PROTEIN 2"/>
    <property type="match status" value="1"/>
</dbReference>
<dbReference type="InterPro" id="IPR036866">
    <property type="entry name" value="RibonucZ/Hydroxyglut_hydro"/>
</dbReference>
<dbReference type="Proteomes" id="UP000318582">
    <property type="component" value="Unassembled WGS sequence"/>
</dbReference>
<comment type="similarity">
    <text evidence="3">Belongs to the RNase Z family.</text>
</comment>
<dbReference type="InterPro" id="IPR001279">
    <property type="entry name" value="Metallo-B-lactamas"/>
</dbReference>
<gene>
    <name evidence="14" type="ORF">PhCBS80983_g01779</name>
</gene>
<dbReference type="Gene3D" id="3.60.15.10">
    <property type="entry name" value="Ribonuclease Z/Hydroxyacylglutathione hydrolase-like"/>
    <property type="match status" value="2"/>
</dbReference>
<dbReference type="GO" id="GO:1990180">
    <property type="term" value="P:mitochondrial tRNA 3'-end processing"/>
    <property type="evidence" value="ECO:0007669"/>
    <property type="project" value="TreeGrafter"/>
</dbReference>
<dbReference type="Pfam" id="PF12706">
    <property type="entry name" value="Lactamase_B_2"/>
    <property type="match status" value="1"/>
</dbReference>
<evidence type="ECO:0000313" key="14">
    <source>
        <dbReference type="EMBL" id="TPX60435.1"/>
    </source>
</evidence>
<feature type="domain" description="Metallo-beta-lactamase" evidence="12">
    <location>
        <begin position="508"/>
        <end position="727"/>
    </location>
</feature>
<protein>
    <recommendedName>
        <fullName evidence="4">ribonuclease Z</fullName>
        <ecNumber evidence="4">3.1.26.11</ecNumber>
    </recommendedName>
</protein>
<dbReference type="GO" id="GO:0042781">
    <property type="term" value="F:3'-tRNA processing endoribonuclease activity"/>
    <property type="evidence" value="ECO:0007669"/>
    <property type="project" value="UniProtKB-EC"/>
</dbReference>